<evidence type="ECO:0000259" key="1">
    <source>
        <dbReference type="Pfam" id="PF13439"/>
    </source>
</evidence>
<dbReference type="Pfam" id="PF13692">
    <property type="entry name" value="Glyco_trans_1_4"/>
    <property type="match status" value="1"/>
</dbReference>
<keyword evidence="3" id="KW-1185">Reference proteome</keyword>
<comment type="caution">
    <text evidence="2">The sequence shown here is derived from an EMBL/GenBank/DDBJ whole genome shotgun (WGS) entry which is preliminary data.</text>
</comment>
<evidence type="ECO:0000313" key="3">
    <source>
        <dbReference type="Proteomes" id="UP000033202"/>
    </source>
</evidence>
<evidence type="ECO:0000313" key="2">
    <source>
        <dbReference type="EMBL" id="GAO39172.1"/>
    </source>
</evidence>
<dbReference type="EMBL" id="BBWU01000028">
    <property type="protein sequence ID" value="GAO39172.1"/>
    <property type="molecule type" value="Genomic_DNA"/>
</dbReference>
<dbReference type="SUPFAM" id="SSF53756">
    <property type="entry name" value="UDP-Glycosyltransferase/glycogen phosphorylase"/>
    <property type="match status" value="1"/>
</dbReference>
<name>A0A0E9MN10_9SPHN</name>
<dbReference type="Pfam" id="PF13439">
    <property type="entry name" value="Glyco_transf_4"/>
    <property type="match status" value="1"/>
</dbReference>
<proteinExistence type="predicted"/>
<dbReference type="PANTHER" id="PTHR12526:SF595">
    <property type="entry name" value="BLL5217 PROTEIN"/>
    <property type="match status" value="1"/>
</dbReference>
<dbReference type="PANTHER" id="PTHR12526">
    <property type="entry name" value="GLYCOSYLTRANSFERASE"/>
    <property type="match status" value="1"/>
</dbReference>
<dbReference type="AlphaFoldDB" id="A0A0E9MN10"/>
<dbReference type="Gene3D" id="3.40.50.2000">
    <property type="entry name" value="Glycogen Phosphorylase B"/>
    <property type="match status" value="2"/>
</dbReference>
<dbReference type="Proteomes" id="UP000033202">
    <property type="component" value="Unassembled WGS sequence"/>
</dbReference>
<reference evidence="2 3" key="1">
    <citation type="submission" date="2015-04" db="EMBL/GenBank/DDBJ databases">
        <title>Whole genome shotgun sequence of Sphingomonas changbaiensis NBRC 104936.</title>
        <authorList>
            <person name="Katano-Makiyama Y."/>
            <person name="Hosoyama A."/>
            <person name="Hashimoto M."/>
            <person name="Noguchi M."/>
            <person name="Tsuchikane K."/>
            <person name="Ohji S."/>
            <person name="Yamazoe A."/>
            <person name="Ichikawa N."/>
            <person name="Kimura A."/>
            <person name="Fujita N."/>
        </authorList>
    </citation>
    <scope>NUCLEOTIDE SEQUENCE [LARGE SCALE GENOMIC DNA]</scope>
    <source>
        <strain evidence="2 3">NBRC 104936</strain>
    </source>
</reference>
<organism evidence="2 3">
    <name type="scientific">Sphingomonas changbaiensis NBRC 104936</name>
    <dbReference type="NCBI Taxonomy" id="1219043"/>
    <lineage>
        <taxon>Bacteria</taxon>
        <taxon>Pseudomonadati</taxon>
        <taxon>Pseudomonadota</taxon>
        <taxon>Alphaproteobacteria</taxon>
        <taxon>Sphingomonadales</taxon>
        <taxon>Sphingomonadaceae</taxon>
        <taxon>Sphingomonas</taxon>
    </lineage>
</organism>
<keyword evidence="2" id="KW-0808">Transferase</keyword>
<sequence>MLTVLSIGYPFAPVTADPAGGAEQVLAQLDRALVAAGHRSIVIAPEGSYVAGDLHLVPAVEGDIGDAARTQIYAFVRDRIAAVLAENEVDLIHYHGLDFDAYLPENAVPQLATMHLPIAWYTDAALRSGVRLLPVSRDQASRAPAGLQLLSPVENGVDLNRYHPAGARGDYALTIGRIAEEKGFHDAIAAARRAVVPLVLAGRLYPYPEHRRYFETQVAPALDEAVRWVGAVSGDPKAKLIAEARCLLAPSTAPETSSLITMEALASGTPVIAYRSGALPEVVEDGVTGFIVDDAAGMADAIGRLDEIDPAACRAAAEARFSAARMTDEYLRLYRELAA</sequence>
<gene>
    <name evidence="2" type="ORF">SCH01S_28_00310</name>
</gene>
<dbReference type="InterPro" id="IPR028098">
    <property type="entry name" value="Glyco_trans_4-like_N"/>
</dbReference>
<protein>
    <submittedName>
        <fullName evidence="2">Putative glycosyltransferase</fullName>
    </submittedName>
</protein>
<accession>A0A0E9MN10</accession>
<feature type="domain" description="Glycosyltransferase subfamily 4-like N-terminal" evidence="1">
    <location>
        <begin position="20"/>
        <end position="145"/>
    </location>
</feature>
<dbReference type="STRING" id="1219043.SCH01S_28_00310"/>
<dbReference type="GO" id="GO:0016757">
    <property type="term" value="F:glycosyltransferase activity"/>
    <property type="evidence" value="ECO:0007669"/>
    <property type="project" value="UniProtKB-ARBA"/>
</dbReference>